<evidence type="ECO:0000313" key="2">
    <source>
        <dbReference type="Proteomes" id="UP000176498"/>
    </source>
</evidence>
<dbReference type="EMBL" id="MHHZ01000015">
    <property type="protein sequence ID" value="OGY41590.1"/>
    <property type="molecule type" value="Genomic_DNA"/>
</dbReference>
<evidence type="ECO:0008006" key="3">
    <source>
        <dbReference type="Google" id="ProtNLM"/>
    </source>
</evidence>
<dbReference type="Proteomes" id="UP000176498">
    <property type="component" value="Unassembled WGS sequence"/>
</dbReference>
<protein>
    <recommendedName>
        <fullName evidence="3">N-acetyltransferase domain-containing protein</fullName>
    </recommendedName>
</protein>
<accession>A0A1G1XPS6</accession>
<evidence type="ECO:0000313" key="1">
    <source>
        <dbReference type="EMBL" id="OGY41590.1"/>
    </source>
</evidence>
<dbReference type="AlphaFoldDB" id="A0A1G1XPS6"/>
<gene>
    <name evidence="1" type="ORF">A2Y82_01200</name>
</gene>
<comment type="caution">
    <text evidence="1">The sequence shown here is derived from an EMBL/GenBank/DDBJ whole genome shotgun (WGS) entry which is preliminary data.</text>
</comment>
<reference evidence="1 2" key="1">
    <citation type="journal article" date="2016" name="Nat. Commun.">
        <title>Thousands of microbial genomes shed light on interconnected biogeochemical processes in an aquifer system.</title>
        <authorList>
            <person name="Anantharaman K."/>
            <person name="Brown C.T."/>
            <person name="Hug L.A."/>
            <person name="Sharon I."/>
            <person name="Castelle C.J."/>
            <person name="Probst A.J."/>
            <person name="Thomas B.C."/>
            <person name="Singh A."/>
            <person name="Wilkins M.J."/>
            <person name="Karaoz U."/>
            <person name="Brodie E.L."/>
            <person name="Williams K.H."/>
            <person name="Hubbard S.S."/>
            <person name="Banfield J.F."/>
        </authorList>
    </citation>
    <scope>NUCLEOTIDE SEQUENCE [LARGE SCALE GENOMIC DNA]</scope>
</reference>
<proteinExistence type="predicted"/>
<sequence>MIECTVLTCISDIELQNEIWTEYKNAFAPLRHVTGQDQECFQKDQFFSMLTDEDYIKFVLFDESKFIGFGTLSSNLEKAARQSYANPIAITEKLVIQYSENNIFYFPAIFLISEHRNRKEIWLSLIGPMVKHVDTYHGAAAFDFSMNANPNLAENILFVVNLLQKSHQTNTKSAEFQKLDMQVYGVIKLS</sequence>
<name>A0A1G1XPS6_9BACT</name>
<organism evidence="1 2">
    <name type="scientific">Candidatus Buchananbacteria bacterium RBG_13_36_9</name>
    <dbReference type="NCBI Taxonomy" id="1797530"/>
    <lineage>
        <taxon>Bacteria</taxon>
        <taxon>Candidatus Buchananiibacteriota</taxon>
    </lineage>
</organism>